<protein>
    <submittedName>
        <fullName evidence="1">ACP S-malonyltransferase</fullName>
    </submittedName>
</protein>
<dbReference type="EMBL" id="CP068393">
    <property type="protein sequence ID" value="QUC68277.1"/>
    <property type="molecule type" value="Genomic_DNA"/>
</dbReference>
<dbReference type="Proteomes" id="UP000682782">
    <property type="component" value="Chromosome"/>
</dbReference>
<evidence type="ECO:0000313" key="2">
    <source>
        <dbReference type="Proteomes" id="UP000682782"/>
    </source>
</evidence>
<evidence type="ECO:0000313" key="1">
    <source>
        <dbReference type="EMBL" id="QUC68277.1"/>
    </source>
</evidence>
<gene>
    <name evidence="1" type="ORF">JYE49_06170</name>
</gene>
<reference evidence="1" key="1">
    <citation type="submission" date="2021-01" db="EMBL/GenBank/DDBJ databases">
        <title>Complete genome sequence of Clostridiales bacterium R-7.</title>
        <authorList>
            <person name="Mahoney-Kurpe S.C."/>
            <person name="Palevich N."/>
            <person name="Koike S."/>
            <person name="Moon C.D."/>
            <person name="Attwood G.T."/>
        </authorList>
    </citation>
    <scope>NUCLEOTIDE SEQUENCE</scope>
    <source>
        <strain evidence="1">R-7</strain>
    </source>
</reference>
<keyword evidence="2" id="KW-1185">Reference proteome</keyword>
<accession>A0AC61MYP8</accession>
<sequence>MGKIAFVFSGQGDQYPGMGKELAEKYAAAETVYAACDGFRPGTSAQCFEGTEEELKDTRNTQPCLFATELAAASVLLDKGVTPEAVAGFSLGEVAAATVSGMFDLETGFRLVCRRGELMQREADKFDTFMAAVVKLTQEEVQEICDRYPEVYPVNFNCPGQVTVSGLSAQMTGFLEDVKTAGGRAIPLKVKGAFHSPFMREAARAFAEELARTAFRERKITLYSNLTAKPYTESAAGLLSGQICSPVQWEKIIRNMIADGIDTFIEIGPGKTLCNMIKRIDGGVRTATAAEYLAEVEAC</sequence>
<organism evidence="1 2">
    <name type="scientific">Aristaeella hokkaidonensis</name>
    <dbReference type="NCBI Taxonomy" id="3046382"/>
    <lineage>
        <taxon>Bacteria</taxon>
        <taxon>Bacillati</taxon>
        <taxon>Bacillota</taxon>
        <taxon>Clostridia</taxon>
        <taxon>Eubacteriales</taxon>
        <taxon>Aristaeellaceae</taxon>
        <taxon>Aristaeella</taxon>
    </lineage>
</organism>
<proteinExistence type="predicted"/>
<name>A0AC61MYP8_9FIRM</name>